<evidence type="ECO:0000256" key="1">
    <source>
        <dbReference type="ARBA" id="ARBA00005614"/>
    </source>
</evidence>
<dbReference type="PRINTS" id="PR00112">
    <property type="entry name" value="ACYLPHPHTASE"/>
</dbReference>
<evidence type="ECO:0000256" key="6">
    <source>
        <dbReference type="RuleBase" id="RU004168"/>
    </source>
</evidence>
<accession>A0A377I3M7</accession>
<evidence type="ECO:0000256" key="4">
    <source>
        <dbReference type="ARBA" id="ARBA00047645"/>
    </source>
</evidence>
<keyword evidence="5 8" id="KW-0378">Hydrolase</keyword>
<name>A0A377I3M7_HAEPH</name>
<dbReference type="PANTHER" id="PTHR47268">
    <property type="entry name" value="ACYLPHOSPHATASE"/>
    <property type="match status" value="1"/>
</dbReference>
<dbReference type="InterPro" id="IPR017968">
    <property type="entry name" value="Acylphosphatase_CS"/>
</dbReference>
<sequence>MITKQFFIFGRVQGVGFRFFTLQEASKLGIKGTVRNRIDGSVEVIAQGTEDQISLMRAWLLDGTKTATVERVVENNYFEDKVFEKFLMIG</sequence>
<evidence type="ECO:0000256" key="3">
    <source>
        <dbReference type="ARBA" id="ARBA00015991"/>
    </source>
</evidence>
<evidence type="ECO:0000256" key="2">
    <source>
        <dbReference type="ARBA" id="ARBA00012150"/>
    </source>
</evidence>
<dbReference type="InterPro" id="IPR036046">
    <property type="entry name" value="Acylphosphatase-like_dom_sf"/>
</dbReference>
<dbReference type="Pfam" id="PF00708">
    <property type="entry name" value="Acylphosphatase"/>
    <property type="match status" value="1"/>
</dbReference>
<dbReference type="InterPro" id="IPR020456">
    <property type="entry name" value="Acylphosphatase"/>
</dbReference>
<feature type="domain" description="Acylphosphatase-like" evidence="7">
    <location>
        <begin position="3"/>
        <end position="90"/>
    </location>
</feature>
<comment type="similarity">
    <text evidence="1 6">Belongs to the acylphosphatase family.</text>
</comment>
<dbReference type="PROSITE" id="PS00150">
    <property type="entry name" value="ACYLPHOSPHATASE_1"/>
    <property type="match status" value="1"/>
</dbReference>
<dbReference type="AlphaFoldDB" id="A0A377I3M7"/>
<dbReference type="InterPro" id="IPR001792">
    <property type="entry name" value="Acylphosphatase-like_dom"/>
</dbReference>
<evidence type="ECO:0000313" key="9">
    <source>
        <dbReference type="Proteomes" id="UP000254867"/>
    </source>
</evidence>
<evidence type="ECO:0000256" key="5">
    <source>
        <dbReference type="PROSITE-ProRule" id="PRU00520"/>
    </source>
</evidence>
<dbReference type="Gene3D" id="3.30.70.100">
    <property type="match status" value="1"/>
</dbReference>
<dbReference type="EMBL" id="UGHH01000002">
    <property type="protein sequence ID" value="STO65136.1"/>
    <property type="molecule type" value="Genomic_DNA"/>
</dbReference>
<dbReference type="NCBIfam" id="NF011019">
    <property type="entry name" value="PRK14448.1"/>
    <property type="match status" value="1"/>
</dbReference>
<dbReference type="PANTHER" id="PTHR47268:SF4">
    <property type="entry name" value="ACYLPHOSPHATASE"/>
    <property type="match status" value="1"/>
</dbReference>
<proteinExistence type="inferred from homology"/>
<dbReference type="RefSeq" id="WP_119223331.1">
    <property type="nucleotide sequence ID" value="NZ_UGHH01000002.1"/>
</dbReference>
<reference evidence="8 9" key="1">
    <citation type="submission" date="2018-06" db="EMBL/GenBank/DDBJ databases">
        <authorList>
            <consortium name="Pathogen Informatics"/>
            <person name="Doyle S."/>
        </authorList>
    </citation>
    <scope>NUCLEOTIDE SEQUENCE [LARGE SCALE GENOMIC DNA]</scope>
    <source>
        <strain evidence="8 9">NCTC10794</strain>
    </source>
</reference>
<protein>
    <recommendedName>
        <fullName evidence="3 5">acylphosphatase</fullName>
        <ecNumber evidence="2 5">3.6.1.7</ecNumber>
    </recommendedName>
</protein>
<feature type="active site" evidence="5">
    <location>
        <position position="36"/>
    </location>
</feature>
<comment type="catalytic activity">
    <reaction evidence="4 5">
        <text>an acyl phosphate + H2O = a carboxylate + phosphate + H(+)</text>
        <dbReference type="Rhea" id="RHEA:14965"/>
        <dbReference type="ChEBI" id="CHEBI:15377"/>
        <dbReference type="ChEBI" id="CHEBI:15378"/>
        <dbReference type="ChEBI" id="CHEBI:29067"/>
        <dbReference type="ChEBI" id="CHEBI:43474"/>
        <dbReference type="ChEBI" id="CHEBI:59918"/>
        <dbReference type="EC" id="3.6.1.7"/>
    </reaction>
</comment>
<dbReference type="SUPFAM" id="SSF54975">
    <property type="entry name" value="Acylphosphatase/BLUF domain-like"/>
    <property type="match status" value="1"/>
</dbReference>
<organism evidence="8 9">
    <name type="scientific">Haemophilus parahaemolyticus</name>
    <dbReference type="NCBI Taxonomy" id="735"/>
    <lineage>
        <taxon>Bacteria</taxon>
        <taxon>Pseudomonadati</taxon>
        <taxon>Pseudomonadota</taxon>
        <taxon>Gammaproteobacteria</taxon>
        <taxon>Pasteurellales</taxon>
        <taxon>Pasteurellaceae</taxon>
        <taxon>Haemophilus</taxon>
    </lineage>
</organism>
<dbReference type="Proteomes" id="UP000254867">
    <property type="component" value="Unassembled WGS sequence"/>
</dbReference>
<dbReference type="EC" id="3.6.1.7" evidence="2 5"/>
<evidence type="ECO:0000313" key="8">
    <source>
        <dbReference type="EMBL" id="STO65136.1"/>
    </source>
</evidence>
<dbReference type="PROSITE" id="PS51160">
    <property type="entry name" value="ACYLPHOSPHATASE_3"/>
    <property type="match status" value="1"/>
</dbReference>
<feature type="active site" evidence="5">
    <location>
        <position position="18"/>
    </location>
</feature>
<gene>
    <name evidence="8" type="primary">yccX</name>
    <name evidence="8" type="ORF">NCTC10794_02221</name>
</gene>
<dbReference type="GO" id="GO:0003998">
    <property type="term" value="F:acylphosphatase activity"/>
    <property type="evidence" value="ECO:0007669"/>
    <property type="project" value="UniProtKB-EC"/>
</dbReference>
<evidence type="ECO:0000259" key="7">
    <source>
        <dbReference type="PROSITE" id="PS51160"/>
    </source>
</evidence>